<reference evidence="1" key="1">
    <citation type="journal article" date="2021" name="PeerJ">
        <title>Extensive microbial diversity within the chicken gut microbiome revealed by metagenomics and culture.</title>
        <authorList>
            <person name="Gilroy R."/>
            <person name="Ravi A."/>
            <person name="Getino M."/>
            <person name="Pursley I."/>
            <person name="Horton D.L."/>
            <person name="Alikhan N.F."/>
            <person name="Baker D."/>
            <person name="Gharbi K."/>
            <person name="Hall N."/>
            <person name="Watson M."/>
            <person name="Adriaenssens E.M."/>
            <person name="Foster-Nyarko E."/>
            <person name="Jarju S."/>
            <person name="Secka A."/>
            <person name="Antonio M."/>
            <person name="Oren A."/>
            <person name="Chaudhuri R.R."/>
            <person name="La Ragione R."/>
            <person name="Hildebrand F."/>
            <person name="Pallen M.J."/>
        </authorList>
    </citation>
    <scope>NUCLEOTIDE SEQUENCE</scope>
    <source>
        <strain evidence="1">Gambia2-208</strain>
    </source>
</reference>
<protein>
    <submittedName>
        <fullName evidence="1">Uncharacterized protein</fullName>
    </submittedName>
</protein>
<name>A0A9D1ZHT8_9BACE</name>
<reference evidence="1" key="2">
    <citation type="submission" date="2021-04" db="EMBL/GenBank/DDBJ databases">
        <authorList>
            <person name="Gilroy R."/>
        </authorList>
    </citation>
    <scope>NUCLEOTIDE SEQUENCE</scope>
    <source>
        <strain evidence="1">Gambia2-208</strain>
    </source>
</reference>
<gene>
    <name evidence="1" type="ORF">H9824_05635</name>
</gene>
<proteinExistence type="predicted"/>
<comment type="caution">
    <text evidence="1">The sequence shown here is derived from an EMBL/GenBank/DDBJ whole genome shotgun (WGS) entry which is preliminary data.</text>
</comment>
<sequence>MNEETKKLTIPEGYEFDKVENGEVILKKKEIAMPKTWEECMDVLGSVSLFGLRKPYLRQLPPDMEAPMTALCELLLRRNAWWKQLGWKPDWKDKCDKFCITTGEGRVKATVYCASNAILAFPTAEVRDQFYEAFRDLIEEAKELL</sequence>
<accession>A0A9D1ZHT8</accession>
<dbReference type="AlphaFoldDB" id="A0A9D1ZHT8"/>
<dbReference type="Proteomes" id="UP000886851">
    <property type="component" value="Unassembled WGS sequence"/>
</dbReference>
<dbReference type="EMBL" id="DXCV01000039">
    <property type="protein sequence ID" value="HIY88168.1"/>
    <property type="molecule type" value="Genomic_DNA"/>
</dbReference>
<organism evidence="1 2">
    <name type="scientific">Candidatus Bacteroides pullicola</name>
    <dbReference type="NCBI Taxonomy" id="2838475"/>
    <lineage>
        <taxon>Bacteria</taxon>
        <taxon>Pseudomonadati</taxon>
        <taxon>Bacteroidota</taxon>
        <taxon>Bacteroidia</taxon>
        <taxon>Bacteroidales</taxon>
        <taxon>Bacteroidaceae</taxon>
        <taxon>Bacteroides</taxon>
    </lineage>
</organism>
<evidence type="ECO:0000313" key="1">
    <source>
        <dbReference type="EMBL" id="HIY88168.1"/>
    </source>
</evidence>
<evidence type="ECO:0000313" key="2">
    <source>
        <dbReference type="Proteomes" id="UP000886851"/>
    </source>
</evidence>